<evidence type="ECO:0000256" key="1">
    <source>
        <dbReference type="PROSITE-ProRule" id="PRU00244"/>
    </source>
</evidence>
<evidence type="ECO:0000259" key="2">
    <source>
        <dbReference type="PROSITE" id="PS50883"/>
    </source>
</evidence>
<keyword evidence="6" id="KW-1185">Reference proteome</keyword>
<dbReference type="GO" id="GO:0071111">
    <property type="term" value="F:cyclic-guanylate-specific phosphodiesterase activity"/>
    <property type="evidence" value="ECO:0007669"/>
    <property type="project" value="InterPro"/>
</dbReference>
<organism evidence="5 6">
    <name type="scientific">Paraliobacillus ryukyuensis</name>
    <dbReference type="NCBI Taxonomy" id="200904"/>
    <lineage>
        <taxon>Bacteria</taxon>
        <taxon>Bacillati</taxon>
        <taxon>Bacillota</taxon>
        <taxon>Bacilli</taxon>
        <taxon>Bacillales</taxon>
        <taxon>Bacillaceae</taxon>
        <taxon>Paraliobacillus</taxon>
    </lineage>
</organism>
<accession>A0A366EDC9</accession>
<dbReference type="PROSITE" id="PS50924">
    <property type="entry name" value="MHYT"/>
    <property type="match status" value="1"/>
</dbReference>
<proteinExistence type="predicted"/>
<dbReference type="SMART" id="SM00052">
    <property type="entry name" value="EAL"/>
    <property type="match status" value="1"/>
</dbReference>
<feature type="domain" description="EAL" evidence="2">
    <location>
        <begin position="422"/>
        <end position="676"/>
    </location>
</feature>
<feature type="transmembrane region" description="Helical" evidence="1">
    <location>
        <begin position="182"/>
        <end position="201"/>
    </location>
</feature>
<dbReference type="InterPro" id="IPR050706">
    <property type="entry name" value="Cyclic-di-GMP_PDE-like"/>
</dbReference>
<evidence type="ECO:0000259" key="4">
    <source>
        <dbReference type="PROSITE" id="PS50924"/>
    </source>
</evidence>
<protein>
    <submittedName>
        <fullName evidence="5">EAL domain-containing protein (Putative c-di-GMP-specific phosphodiesterase class I)</fullName>
    </submittedName>
</protein>
<dbReference type="InterPro" id="IPR035919">
    <property type="entry name" value="EAL_sf"/>
</dbReference>
<dbReference type="GO" id="GO:0016020">
    <property type="term" value="C:membrane"/>
    <property type="evidence" value="ECO:0007669"/>
    <property type="project" value="UniProtKB-UniRule"/>
</dbReference>
<dbReference type="PROSITE" id="PS50883">
    <property type="entry name" value="EAL"/>
    <property type="match status" value="1"/>
</dbReference>
<dbReference type="SUPFAM" id="SSF55073">
    <property type="entry name" value="Nucleotide cyclase"/>
    <property type="match status" value="1"/>
</dbReference>
<dbReference type="Gene3D" id="3.30.70.270">
    <property type="match status" value="1"/>
</dbReference>
<dbReference type="Gene3D" id="3.20.20.450">
    <property type="entry name" value="EAL domain"/>
    <property type="match status" value="1"/>
</dbReference>
<dbReference type="OrthoDB" id="9759607at2"/>
<keyword evidence="1" id="KW-0472">Membrane</keyword>
<feature type="domain" description="GGDEF" evidence="3">
    <location>
        <begin position="282"/>
        <end position="414"/>
    </location>
</feature>
<feature type="transmembrane region" description="Helical" evidence="1">
    <location>
        <begin position="115"/>
        <end position="135"/>
    </location>
</feature>
<feature type="transmembrane region" description="Helical" evidence="1">
    <location>
        <begin position="147"/>
        <end position="170"/>
    </location>
</feature>
<keyword evidence="1" id="KW-0812">Transmembrane</keyword>
<dbReference type="SUPFAM" id="SSF141868">
    <property type="entry name" value="EAL domain-like"/>
    <property type="match status" value="1"/>
</dbReference>
<dbReference type="Pfam" id="PF00990">
    <property type="entry name" value="GGDEF"/>
    <property type="match status" value="1"/>
</dbReference>
<reference evidence="5 6" key="1">
    <citation type="submission" date="2018-06" db="EMBL/GenBank/DDBJ databases">
        <title>Genomic Encyclopedia of Type Strains, Phase IV (KMG-IV): sequencing the most valuable type-strain genomes for metagenomic binning, comparative biology and taxonomic classification.</title>
        <authorList>
            <person name="Goeker M."/>
        </authorList>
    </citation>
    <scope>NUCLEOTIDE SEQUENCE [LARGE SCALE GENOMIC DNA]</scope>
    <source>
        <strain evidence="5 6">DSM 15140</strain>
    </source>
</reference>
<dbReference type="InterPro" id="IPR043128">
    <property type="entry name" value="Rev_trsase/Diguanyl_cyclase"/>
</dbReference>
<dbReference type="PANTHER" id="PTHR33121:SF79">
    <property type="entry name" value="CYCLIC DI-GMP PHOSPHODIESTERASE PDED-RELATED"/>
    <property type="match status" value="1"/>
</dbReference>
<name>A0A366EDC9_9BACI</name>
<feature type="transmembrane region" description="Helical" evidence="1">
    <location>
        <begin position="48"/>
        <end position="68"/>
    </location>
</feature>
<dbReference type="InterPro" id="IPR001633">
    <property type="entry name" value="EAL_dom"/>
</dbReference>
<comment type="caution">
    <text evidence="5">The sequence shown here is derived from an EMBL/GenBank/DDBJ whole genome shotgun (WGS) entry which is preliminary data.</text>
</comment>
<dbReference type="InterPro" id="IPR029787">
    <property type="entry name" value="Nucleotide_cyclase"/>
</dbReference>
<dbReference type="CDD" id="cd01948">
    <property type="entry name" value="EAL"/>
    <property type="match status" value="1"/>
</dbReference>
<dbReference type="PROSITE" id="PS50887">
    <property type="entry name" value="GGDEF"/>
    <property type="match status" value="1"/>
</dbReference>
<dbReference type="InterPro" id="IPR005330">
    <property type="entry name" value="MHYT_dom"/>
</dbReference>
<evidence type="ECO:0000313" key="6">
    <source>
        <dbReference type="Proteomes" id="UP000252254"/>
    </source>
</evidence>
<dbReference type="Pfam" id="PF03707">
    <property type="entry name" value="MHYT"/>
    <property type="match status" value="2"/>
</dbReference>
<feature type="transmembrane region" description="Helical" evidence="1">
    <location>
        <begin position="88"/>
        <end position="108"/>
    </location>
</feature>
<dbReference type="AlphaFoldDB" id="A0A366EDC9"/>
<dbReference type="PANTHER" id="PTHR33121">
    <property type="entry name" value="CYCLIC DI-GMP PHOSPHODIESTERASE PDEF"/>
    <property type="match status" value="1"/>
</dbReference>
<dbReference type="EMBL" id="QNRI01000002">
    <property type="protein sequence ID" value="RBP00323.1"/>
    <property type="molecule type" value="Genomic_DNA"/>
</dbReference>
<dbReference type="Pfam" id="PF00563">
    <property type="entry name" value="EAL"/>
    <property type="match status" value="1"/>
</dbReference>
<evidence type="ECO:0000313" key="5">
    <source>
        <dbReference type="EMBL" id="RBP00323.1"/>
    </source>
</evidence>
<dbReference type="InterPro" id="IPR000160">
    <property type="entry name" value="GGDEF_dom"/>
</dbReference>
<dbReference type="SMART" id="SM00267">
    <property type="entry name" value="GGDEF"/>
    <property type="match status" value="1"/>
</dbReference>
<dbReference type="Proteomes" id="UP000252254">
    <property type="component" value="Unassembled WGS sequence"/>
</dbReference>
<sequence>MFKQPDPNYYVVLEGHYQWVIVLISIAIVWFAAYVAITSNQRIVQHSFFSKSIWILFSSIAMGIGIWAMHFIGMSAFMMPLKMSYNHLLTILSIVPAFGASFLAFYLVNRNNRSPWLNIGSAIVMGLGISSMHYIGMESMVMEAKMVYTLEIFVLSIIIAIVVSFIAIYILSSLQERRKRAWVNAGIAVLLAVAVSSMHYVGMFGTKFYVPTEYISSHHQAWHMDMNLLIAGVFVSVFILLLLFLVSIFLDRYIDYRVRFFDLETRLPNGRYYERELQKNRNSQAIAVWQINDLDKVNNEYGYETGDKLVQFIAKTLRMVRIPSVTLYRMESNRFAFLTHRDDQLSLLQEEMAYIAKRWKRLTFADSELLELKSSCSIACIEDSVDVNKLYNDALTVFEHPSTMFQQEVVRYDPAIHRFSFDQKISEDLDQAMEADELFLVYQPKVSSDDGKVKGFEALVRWEHPTFGFLSPGVFIPILEHSNRIFDLTDWVIETVYQQLLEWNKELRCSINIAINIPGDYVSSQRLLEKLTQMKTTYNINAKIELEVTETSFVSSIETANHSISQFRELGFSVALDDFGTGLSSLSYLKQMAITTLKIDKSFVDRVPESEKDANILKAIINLGQSLGLQVVIEGVETKTQVTYLQEIASSFLFQGYYFSKPMEAAKVIEWIKTHELN</sequence>
<dbReference type="STRING" id="200904.GCA_900168775_00356"/>
<gene>
    <name evidence="5" type="ORF">DES48_10284</name>
</gene>
<evidence type="ECO:0000259" key="3">
    <source>
        <dbReference type="PROSITE" id="PS50887"/>
    </source>
</evidence>
<feature type="transmembrane region" description="Helical" evidence="1">
    <location>
        <begin position="228"/>
        <end position="250"/>
    </location>
</feature>
<feature type="transmembrane region" description="Helical" evidence="1">
    <location>
        <begin position="16"/>
        <end position="36"/>
    </location>
</feature>
<feature type="domain" description="MHYT" evidence="4">
    <location>
        <begin position="17"/>
        <end position="209"/>
    </location>
</feature>
<dbReference type="RefSeq" id="WP_113866985.1">
    <property type="nucleotide sequence ID" value="NZ_BAABQN010000002.1"/>
</dbReference>
<keyword evidence="1" id="KW-1133">Transmembrane helix</keyword>